<dbReference type="Proteomes" id="UP000366872">
    <property type="component" value="Unassembled WGS sequence"/>
</dbReference>
<name>A0A6C2UDF1_PONDE</name>
<sequence>MRFSRFNPCGSSVFSSEKARARVLLLQGPPGAFFKKLQLFLEGKDHDVWRVVFNPADRFYSKKRGRINFYGDLGEWEKWFADFIDGAGIDHVILFGAERPAHRAARSIAAEKGIEVVALEEGYIRPGYITVERGGNNASSPLAGKLPPPEMKYEEQPDFPAEDFKGYRHMCFYNSVYYTLRAFFSVGKQKTMHHREVPLFLEILLWIRNFWRRVTKQSMNFSIIQNLLEHHDGNYYLVPLQVDSDSQLREAGLGWSSLKLISASLKSFARHATPGTRLVFKVHPLARGHVNHATFVPNMARAFGIEDRVDVVDAGSLGLLTRHSAGMLTINSTSGLSALYHGVPLLVAGSAFYAHPELAMGGDGDPDFNSFWRCRHVARKETRRAYLRWVKHEALVVGDFYAPHGVHAACQNIYLKLAERRRVEKAEVEVRNAC</sequence>
<gene>
    <name evidence="1" type="ORF">PDESU_06000</name>
</gene>
<accession>A0A6C2UDF1</accession>
<keyword evidence="2" id="KW-1185">Reference proteome</keyword>
<dbReference type="InterPro" id="IPR007833">
    <property type="entry name" value="Capsule_polysaccharide_synth"/>
</dbReference>
<evidence type="ECO:0000313" key="1">
    <source>
        <dbReference type="EMBL" id="VGO17404.1"/>
    </source>
</evidence>
<evidence type="ECO:0008006" key="3">
    <source>
        <dbReference type="Google" id="ProtNLM"/>
    </source>
</evidence>
<dbReference type="GO" id="GO:0015774">
    <property type="term" value="P:polysaccharide transport"/>
    <property type="evidence" value="ECO:0007669"/>
    <property type="project" value="InterPro"/>
</dbReference>
<dbReference type="EMBL" id="CAAHFG010000004">
    <property type="protein sequence ID" value="VGO17404.1"/>
    <property type="molecule type" value="Genomic_DNA"/>
</dbReference>
<dbReference type="Pfam" id="PF05159">
    <property type="entry name" value="Capsule_synth"/>
    <property type="match status" value="1"/>
</dbReference>
<organism evidence="1 2">
    <name type="scientific">Pontiella desulfatans</name>
    <dbReference type="NCBI Taxonomy" id="2750659"/>
    <lineage>
        <taxon>Bacteria</taxon>
        <taxon>Pseudomonadati</taxon>
        <taxon>Kiritimatiellota</taxon>
        <taxon>Kiritimatiellia</taxon>
        <taxon>Kiritimatiellales</taxon>
        <taxon>Pontiellaceae</taxon>
        <taxon>Pontiella</taxon>
    </lineage>
</organism>
<reference evidence="1 2" key="1">
    <citation type="submission" date="2019-04" db="EMBL/GenBank/DDBJ databases">
        <authorList>
            <person name="Van Vliet M D."/>
        </authorList>
    </citation>
    <scope>NUCLEOTIDE SEQUENCE [LARGE SCALE GENOMIC DNA]</scope>
    <source>
        <strain evidence="1 2">F1</strain>
    </source>
</reference>
<dbReference type="AlphaFoldDB" id="A0A6C2UDF1"/>
<proteinExistence type="predicted"/>
<evidence type="ECO:0000313" key="2">
    <source>
        <dbReference type="Proteomes" id="UP000366872"/>
    </source>
</evidence>
<protein>
    <recommendedName>
        <fullName evidence="3">Capsule polysaccharide biosynthesis protein</fullName>
    </recommendedName>
</protein>
<dbReference type="GO" id="GO:0000271">
    <property type="term" value="P:polysaccharide biosynthetic process"/>
    <property type="evidence" value="ECO:0007669"/>
    <property type="project" value="InterPro"/>
</dbReference>